<proteinExistence type="predicted"/>
<protein>
    <submittedName>
        <fullName evidence="1">Uncharacterized protein</fullName>
    </submittedName>
</protein>
<comment type="caution">
    <text evidence="1">The sequence shown here is derived from an EMBL/GenBank/DDBJ whole genome shotgun (WGS) entry which is preliminary data.</text>
</comment>
<name>A0AC60PCL5_IXOPE</name>
<keyword evidence="2" id="KW-1185">Reference proteome</keyword>
<accession>A0AC60PCL5</accession>
<dbReference type="Proteomes" id="UP000805193">
    <property type="component" value="Unassembled WGS sequence"/>
</dbReference>
<evidence type="ECO:0000313" key="1">
    <source>
        <dbReference type="EMBL" id="KAG0417291.1"/>
    </source>
</evidence>
<sequence>MDPLDKLQELTPAYAEQGVDVKLGRSQDGQTWAVLVVIPIMRRTQKLDAAKE</sequence>
<organism evidence="1 2">
    <name type="scientific">Ixodes persulcatus</name>
    <name type="common">Taiga tick</name>
    <dbReference type="NCBI Taxonomy" id="34615"/>
    <lineage>
        <taxon>Eukaryota</taxon>
        <taxon>Metazoa</taxon>
        <taxon>Ecdysozoa</taxon>
        <taxon>Arthropoda</taxon>
        <taxon>Chelicerata</taxon>
        <taxon>Arachnida</taxon>
        <taxon>Acari</taxon>
        <taxon>Parasitiformes</taxon>
        <taxon>Ixodida</taxon>
        <taxon>Ixodoidea</taxon>
        <taxon>Ixodidae</taxon>
        <taxon>Ixodinae</taxon>
        <taxon>Ixodes</taxon>
    </lineage>
</organism>
<feature type="non-terminal residue" evidence="1">
    <location>
        <position position="52"/>
    </location>
</feature>
<gene>
    <name evidence="1" type="ORF">HPB47_005736</name>
</gene>
<reference evidence="1 2" key="1">
    <citation type="journal article" date="2020" name="Cell">
        <title>Large-Scale Comparative Analyses of Tick Genomes Elucidate Their Genetic Diversity and Vector Capacities.</title>
        <authorList>
            <consortium name="Tick Genome and Microbiome Consortium (TIGMIC)"/>
            <person name="Jia N."/>
            <person name="Wang J."/>
            <person name="Shi W."/>
            <person name="Du L."/>
            <person name="Sun Y."/>
            <person name="Zhan W."/>
            <person name="Jiang J.F."/>
            <person name="Wang Q."/>
            <person name="Zhang B."/>
            <person name="Ji P."/>
            <person name="Bell-Sakyi L."/>
            <person name="Cui X.M."/>
            <person name="Yuan T.T."/>
            <person name="Jiang B.G."/>
            <person name="Yang W.F."/>
            <person name="Lam T.T."/>
            <person name="Chang Q.C."/>
            <person name="Ding S.J."/>
            <person name="Wang X.J."/>
            <person name="Zhu J.G."/>
            <person name="Ruan X.D."/>
            <person name="Zhao L."/>
            <person name="Wei J.T."/>
            <person name="Ye R.Z."/>
            <person name="Que T.C."/>
            <person name="Du C.H."/>
            <person name="Zhou Y.H."/>
            <person name="Cheng J.X."/>
            <person name="Dai P.F."/>
            <person name="Guo W.B."/>
            <person name="Han X.H."/>
            <person name="Huang E.J."/>
            <person name="Li L.F."/>
            <person name="Wei W."/>
            <person name="Gao Y.C."/>
            <person name="Liu J.Z."/>
            <person name="Shao H.Z."/>
            <person name="Wang X."/>
            <person name="Wang C.C."/>
            <person name="Yang T.C."/>
            <person name="Huo Q.B."/>
            <person name="Li W."/>
            <person name="Chen H.Y."/>
            <person name="Chen S.E."/>
            <person name="Zhou L.G."/>
            <person name="Ni X.B."/>
            <person name="Tian J.H."/>
            <person name="Sheng Y."/>
            <person name="Liu T."/>
            <person name="Pan Y.S."/>
            <person name="Xia L.Y."/>
            <person name="Li J."/>
            <person name="Zhao F."/>
            <person name="Cao W.C."/>
        </authorList>
    </citation>
    <scope>NUCLEOTIDE SEQUENCE [LARGE SCALE GENOMIC DNA]</scope>
    <source>
        <strain evidence="1">Iper-2018</strain>
    </source>
</reference>
<evidence type="ECO:0000313" key="2">
    <source>
        <dbReference type="Proteomes" id="UP000805193"/>
    </source>
</evidence>
<dbReference type="EMBL" id="JABSTQ010010862">
    <property type="protein sequence ID" value="KAG0417291.1"/>
    <property type="molecule type" value="Genomic_DNA"/>
</dbReference>